<dbReference type="GO" id="GO:0016020">
    <property type="term" value="C:membrane"/>
    <property type="evidence" value="ECO:0007669"/>
    <property type="project" value="InterPro"/>
</dbReference>
<accession>A0A1B7MMJ1</accession>
<organism evidence="2 3">
    <name type="scientific">Rhizopogon vinicolor AM-OR11-026</name>
    <dbReference type="NCBI Taxonomy" id="1314800"/>
    <lineage>
        <taxon>Eukaryota</taxon>
        <taxon>Fungi</taxon>
        <taxon>Dikarya</taxon>
        <taxon>Basidiomycota</taxon>
        <taxon>Agaricomycotina</taxon>
        <taxon>Agaricomycetes</taxon>
        <taxon>Agaricomycetidae</taxon>
        <taxon>Boletales</taxon>
        <taxon>Suillineae</taxon>
        <taxon>Rhizopogonaceae</taxon>
        <taxon>Rhizopogon</taxon>
    </lineage>
</organism>
<name>A0A1B7MMJ1_9AGAM</name>
<keyword evidence="1" id="KW-1133">Transmembrane helix</keyword>
<dbReference type="GO" id="GO:0004932">
    <property type="term" value="F:mating-type factor pheromone receptor activity"/>
    <property type="evidence" value="ECO:0007669"/>
    <property type="project" value="InterPro"/>
</dbReference>
<keyword evidence="1" id="KW-0472">Membrane</keyword>
<keyword evidence="2" id="KW-0675">Receptor</keyword>
<proteinExistence type="predicted"/>
<dbReference type="Pfam" id="PF02076">
    <property type="entry name" value="STE3"/>
    <property type="match status" value="1"/>
</dbReference>
<protein>
    <submittedName>
        <fullName evidence="2">Fungal pheromone STE3G-protein-coupled receptor</fullName>
    </submittedName>
</protein>
<feature type="non-terminal residue" evidence="2">
    <location>
        <position position="1"/>
    </location>
</feature>
<dbReference type="EMBL" id="KV448703">
    <property type="protein sequence ID" value="OAX33807.1"/>
    <property type="molecule type" value="Genomic_DNA"/>
</dbReference>
<evidence type="ECO:0000313" key="2">
    <source>
        <dbReference type="EMBL" id="OAX33807.1"/>
    </source>
</evidence>
<keyword evidence="1" id="KW-0812">Transmembrane</keyword>
<feature type="transmembrane region" description="Helical" evidence="1">
    <location>
        <begin position="50"/>
        <end position="70"/>
    </location>
</feature>
<gene>
    <name evidence="2" type="ORF">K503DRAFT_699818</name>
</gene>
<dbReference type="InterPro" id="IPR001499">
    <property type="entry name" value="GPCR_STE3"/>
</dbReference>
<dbReference type="InParanoid" id="A0A1B7MMJ1"/>
<evidence type="ECO:0000313" key="3">
    <source>
        <dbReference type="Proteomes" id="UP000092154"/>
    </source>
</evidence>
<dbReference type="Proteomes" id="UP000092154">
    <property type="component" value="Unassembled WGS sequence"/>
</dbReference>
<dbReference type="PRINTS" id="PR00899">
    <property type="entry name" value="GPCRSTE3"/>
</dbReference>
<sequence>AVIADLCISIGIPVTILALHYIVQRHRFNIPEDVACWAAAYNVILAYFPIYMWPALLGCISFVYSASFFLHTK</sequence>
<keyword evidence="3" id="KW-1185">Reference proteome</keyword>
<evidence type="ECO:0000256" key="1">
    <source>
        <dbReference type="SAM" id="Phobius"/>
    </source>
</evidence>
<dbReference type="OrthoDB" id="2874149at2759"/>
<reference evidence="2 3" key="1">
    <citation type="submission" date="2016-06" db="EMBL/GenBank/DDBJ databases">
        <title>Comparative genomics of the ectomycorrhizal sister species Rhizopogon vinicolor and Rhizopogon vesiculosus (Basidiomycota: Boletales) reveals a divergence of the mating type B locus.</title>
        <authorList>
            <consortium name="DOE Joint Genome Institute"/>
            <person name="Mujic A.B."/>
            <person name="Kuo A."/>
            <person name="Tritt A."/>
            <person name="Lipzen A."/>
            <person name="Chen C."/>
            <person name="Johnson J."/>
            <person name="Sharma A."/>
            <person name="Barry K."/>
            <person name="Grigoriev I.V."/>
            <person name="Spatafora J.W."/>
        </authorList>
    </citation>
    <scope>NUCLEOTIDE SEQUENCE [LARGE SCALE GENOMIC DNA]</scope>
    <source>
        <strain evidence="2 3">AM-OR11-026</strain>
    </source>
</reference>
<dbReference type="AlphaFoldDB" id="A0A1B7MMJ1"/>